<dbReference type="KEGG" id="thao:NI17_005710"/>
<gene>
    <name evidence="2" type="ORF">NI17_005710</name>
</gene>
<sequence length="134" mass="14343">MSMTPVVRDEYSAPFFDGAERGELMLRYSPSSGCWSAPEARVCATSRAADLEWRVASGEGELVSWTVIPGRPRDGRPTTDTVVGIVETAEGPWLTLRIVNADEAAPAVGAPVRVEFVRPEGGESVPVARLAARS</sequence>
<dbReference type="Proteomes" id="UP000265719">
    <property type="component" value="Chromosome"/>
</dbReference>
<protein>
    <submittedName>
        <fullName evidence="2">OB-fold domain-containing protein</fullName>
    </submittedName>
</protein>
<accession>A0A399G8A0</accession>
<dbReference type="PANTHER" id="PTHR34075:SF5">
    <property type="entry name" value="BLR3430 PROTEIN"/>
    <property type="match status" value="1"/>
</dbReference>
<dbReference type="Pfam" id="PF01796">
    <property type="entry name" value="OB_ChsH2_C"/>
    <property type="match status" value="1"/>
</dbReference>
<dbReference type="SUPFAM" id="SSF50249">
    <property type="entry name" value="Nucleic acid-binding proteins"/>
    <property type="match status" value="1"/>
</dbReference>
<name>A0A399G8A0_9ACTN</name>
<keyword evidence="3" id="KW-1185">Reference proteome</keyword>
<dbReference type="OrthoDB" id="4542282at2"/>
<dbReference type="EMBL" id="CP063196">
    <property type="protein sequence ID" value="UOE21873.1"/>
    <property type="molecule type" value="Genomic_DNA"/>
</dbReference>
<evidence type="ECO:0000259" key="1">
    <source>
        <dbReference type="Pfam" id="PF01796"/>
    </source>
</evidence>
<dbReference type="AlphaFoldDB" id="A0A399G8A0"/>
<evidence type="ECO:0000313" key="3">
    <source>
        <dbReference type="Proteomes" id="UP000265719"/>
    </source>
</evidence>
<dbReference type="InterPro" id="IPR012340">
    <property type="entry name" value="NA-bd_OB-fold"/>
</dbReference>
<proteinExistence type="predicted"/>
<evidence type="ECO:0000313" key="2">
    <source>
        <dbReference type="EMBL" id="UOE21873.1"/>
    </source>
</evidence>
<feature type="domain" description="ChsH2 C-terminal OB-fold" evidence="1">
    <location>
        <begin position="53"/>
        <end position="117"/>
    </location>
</feature>
<organism evidence="2 3">
    <name type="scientific">Thermobifida halotolerans</name>
    <dbReference type="NCBI Taxonomy" id="483545"/>
    <lineage>
        <taxon>Bacteria</taxon>
        <taxon>Bacillati</taxon>
        <taxon>Actinomycetota</taxon>
        <taxon>Actinomycetes</taxon>
        <taxon>Streptosporangiales</taxon>
        <taxon>Nocardiopsidaceae</taxon>
        <taxon>Thermobifida</taxon>
    </lineage>
</organism>
<dbReference type="PANTHER" id="PTHR34075">
    <property type="entry name" value="BLR3430 PROTEIN"/>
    <property type="match status" value="1"/>
</dbReference>
<dbReference type="InterPro" id="IPR052513">
    <property type="entry name" value="Thioester_dehydratase-like"/>
</dbReference>
<reference evidence="2" key="1">
    <citation type="submission" date="2020-10" db="EMBL/GenBank/DDBJ databases">
        <title>De novo genome project of the cellulose decomposer Thermobifida halotolerans type strain.</title>
        <authorList>
            <person name="Nagy I."/>
            <person name="Horvath B."/>
            <person name="Kukolya J."/>
            <person name="Nagy I."/>
            <person name="Orsini M."/>
        </authorList>
    </citation>
    <scope>NUCLEOTIDE SEQUENCE</scope>
    <source>
        <strain evidence="2">DSM 44931</strain>
    </source>
</reference>
<dbReference type="InterPro" id="IPR002878">
    <property type="entry name" value="ChsH2_C"/>
</dbReference>